<sequence length="297" mass="31065">MKTGKTLLITGGGGQLAQALASEARGRGLTFSLVGRPAFDFDRPETLDATFAQAAPALVINAAAYTAVDAAEDDRDAAFRANRDGPARLAALCAAAAVPLIHVSTDYVFDGTKGAPYLETDPTNPTGVYGASKLAGEEAVLASPAQALILRTAWVYAARGKNFVRTMLGAARAGRELRVVADQRGAPTASEALAPVILDIAARLGGAWQEEWRGIYHAAGAGEATWHEFATAIFAEAARFGLPPPRVTAITTAEWPTRAKRPPDSRLNCGKLARVFGLALPPWRASLARVVAALHGG</sequence>
<evidence type="ECO:0000256" key="3">
    <source>
        <dbReference type="ARBA" id="ARBA00012929"/>
    </source>
</evidence>
<evidence type="ECO:0000256" key="2">
    <source>
        <dbReference type="ARBA" id="ARBA00010944"/>
    </source>
</evidence>
<evidence type="ECO:0000256" key="4">
    <source>
        <dbReference type="ARBA" id="ARBA00017099"/>
    </source>
</evidence>
<protein>
    <recommendedName>
        <fullName evidence="4 6">dTDP-4-dehydrorhamnose reductase</fullName>
        <ecNumber evidence="3 6">1.1.1.133</ecNumber>
    </recommendedName>
</protein>
<gene>
    <name evidence="8" type="primary">rfbD</name>
    <name evidence="8" type="ORF">ENY07_12100</name>
</gene>
<accession>A0A8J4HD20</accession>
<evidence type="ECO:0000256" key="5">
    <source>
        <dbReference type="ARBA" id="ARBA00048200"/>
    </source>
</evidence>
<dbReference type="UniPathway" id="UPA00124"/>
<dbReference type="EMBL" id="DTQM01000231">
    <property type="protein sequence ID" value="HGC43943.1"/>
    <property type="molecule type" value="Genomic_DNA"/>
</dbReference>
<proteinExistence type="inferred from homology"/>
<comment type="function">
    <text evidence="6">Catalyzes the reduction of dTDP-6-deoxy-L-lyxo-4-hexulose to yield dTDP-L-rhamnose.</text>
</comment>
<comment type="catalytic activity">
    <reaction evidence="5 6">
        <text>dTDP-beta-L-rhamnose + NADP(+) = dTDP-4-dehydro-beta-L-rhamnose + NADPH + H(+)</text>
        <dbReference type="Rhea" id="RHEA:21796"/>
        <dbReference type="ChEBI" id="CHEBI:15378"/>
        <dbReference type="ChEBI" id="CHEBI:57510"/>
        <dbReference type="ChEBI" id="CHEBI:57783"/>
        <dbReference type="ChEBI" id="CHEBI:58349"/>
        <dbReference type="ChEBI" id="CHEBI:62830"/>
        <dbReference type="EC" id="1.1.1.133"/>
    </reaction>
</comment>
<dbReference type="GO" id="GO:0008831">
    <property type="term" value="F:dTDP-4-dehydrorhamnose reductase activity"/>
    <property type="evidence" value="ECO:0007669"/>
    <property type="project" value="UniProtKB-EC"/>
</dbReference>
<dbReference type="CDD" id="cd05254">
    <property type="entry name" value="dTDP_HR_like_SDR_e"/>
    <property type="match status" value="1"/>
</dbReference>
<dbReference type="Pfam" id="PF04321">
    <property type="entry name" value="RmlD_sub_bind"/>
    <property type="match status" value="1"/>
</dbReference>
<comment type="caution">
    <text evidence="8">The sequence shown here is derived from an EMBL/GenBank/DDBJ whole genome shotgun (WGS) entry which is preliminary data.</text>
</comment>
<dbReference type="SUPFAM" id="SSF51735">
    <property type="entry name" value="NAD(P)-binding Rossmann-fold domains"/>
    <property type="match status" value="1"/>
</dbReference>
<feature type="domain" description="RmlD-like substrate binding" evidence="7">
    <location>
        <begin position="6"/>
        <end position="294"/>
    </location>
</feature>
<evidence type="ECO:0000313" key="8">
    <source>
        <dbReference type="EMBL" id="HGC43943.1"/>
    </source>
</evidence>
<comment type="pathway">
    <text evidence="1 6">Carbohydrate biosynthesis; dTDP-L-rhamnose biosynthesis.</text>
</comment>
<dbReference type="InterPro" id="IPR029903">
    <property type="entry name" value="RmlD-like-bd"/>
</dbReference>
<dbReference type="InterPro" id="IPR036291">
    <property type="entry name" value="NAD(P)-bd_dom_sf"/>
</dbReference>
<evidence type="ECO:0000256" key="6">
    <source>
        <dbReference type="RuleBase" id="RU364082"/>
    </source>
</evidence>
<comment type="cofactor">
    <cofactor evidence="6">
        <name>Mg(2+)</name>
        <dbReference type="ChEBI" id="CHEBI:18420"/>
    </cofactor>
    <text evidence="6">Binds 1 Mg(2+) ion per monomer.</text>
</comment>
<dbReference type="PANTHER" id="PTHR10491">
    <property type="entry name" value="DTDP-4-DEHYDRORHAMNOSE REDUCTASE"/>
    <property type="match status" value="1"/>
</dbReference>
<reference evidence="8" key="1">
    <citation type="journal article" date="2020" name="mSystems">
        <title>Genome- and Community-Level Interaction Insights into Carbon Utilization and Element Cycling Functions of Hydrothermarchaeota in Hydrothermal Sediment.</title>
        <authorList>
            <person name="Zhou Z."/>
            <person name="Liu Y."/>
            <person name="Xu W."/>
            <person name="Pan J."/>
            <person name="Luo Z.H."/>
            <person name="Li M."/>
        </authorList>
    </citation>
    <scope>NUCLEOTIDE SEQUENCE</scope>
    <source>
        <strain evidence="8">SpSt-997</strain>
    </source>
</reference>
<evidence type="ECO:0000256" key="1">
    <source>
        <dbReference type="ARBA" id="ARBA00004781"/>
    </source>
</evidence>
<comment type="similarity">
    <text evidence="2 6">Belongs to the dTDP-4-dehydrorhamnose reductase family.</text>
</comment>
<dbReference type="AlphaFoldDB" id="A0A8J4HD20"/>
<keyword evidence="6 8" id="KW-0560">Oxidoreductase</keyword>
<name>A0A8J4HD20_9PROT</name>
<evidence type="ECO:0000259" key="7">
    <source>
        <dbReference type="Pfam" id="PF04321"/>
    </source>
</evidence>
<dbReference type="Gene3D" id="3.90.25.10">
    <property type="entry name" value="UDP-galactose 4-epimerase, domain 1"/>
    <property type="match status" value="1"/>
</dbReference>
<dbReference type="EC" id="1.1.1.133" evidence="3 6"/>
<dbReference type="PANTHER" id="PTHR10491:SF4">
    <property type="entry name" value="METHIONINE ADENOSYLTRANSFERASE 2 SUBUNIT BETA"/>
    <property type="match status" value="1"/>
</dbReference>
<dbReference type="InterPro" id="IPR005913">
    <property type="entry name" value="dTDP_dehydrorham_reduct"/>
</dbReference>
<organism evidence="8">
    <name type="scientific">Acidicaldus sp</name>
    <dbReference type="NCBI Taxonomy" id="1872105"/>
    <lineage>
        <taxon>Bacteria</taxon>
        <taxon>Pseudomonadati</taxon>
        <taxon>Pseudomonadota</taxon>
        <taxon>Alphaproteobacteria</taxon>
        <taxon>Acetobacterales</taxon>
        <taxon>Acetobacteraceae</taxon>
        <taxon>Acidicaldus</taxon>
    </lineage>
</organism>
<keyword evidence="6" id="KW-0521">NADP</keyword>
<dbReference type="Gene3D" id="3.40.50.720">
    <property type="entry name" value="NAD(P)-binding Rossmann-like Domain"/>
    <property type="match status" value="1"/>
</dbReference>
<dbReference type="GO" id="GO:0019305">
    <property type="term" value="P:dTDP-rhamnose biosynthetic process"/>
    <property type="evidence" value="ECO:0007669"/>
    <property type="project" value="UniProtKB-UniPathway"/>
</dbReference>
<dbReference type="GO" id="GO:0005829">
    <property type="term" value="C:cytosol"/>
    <property type="evidence" value="ECO:0007669"/>
    <property type="project" value="TreeGrafter"/>
</dbReference>
<dbReference type="NCBIfam" id="TIGR01214">
    <property type="entry name" value="rmlD"/>
    <property type="match status" value="1"/>
</dbReference>